<evidence type="ECO:0000313" key="1">
    <source>
        <dbReference type="EMBL" id="MDT0264000.1"/>
    </source>
</evidence>
<dbReference type="RefSeq" id="WP_311425143.1">
    <property type="nucleotide sequence ID" value="NZ_JAVREH010000063.1"/>
</dbReference>
<comment type="caution">
    <text evidence="1">The sequence shown here is derived from an EMBL/GenBank/DDBJ whole genome shotgun (WGS) entry which is preliminary data.</text>
</comment>
<keyword evidence="2" id="KW-1185">Reference proteome</keyword>
<name>A0ABU2JG83_9ACTN</name>
<evidence type="ECO:0000313" key="2">
    <source>
        <dbReference type="Proteomes" id="UP001183176"/>
    </source>
</evidence>
<protein>
    <submittedName>
        <fullName evidence="1">Uncharacterized protein</fullName>
    </submittedName>
</protein>
<gene>
    <name evidence="1" type="ORF">RM423_21735</name>
</gene>
<proteinExistence type="predicted"/>
<reference evidence="2" key="1">
    <citation type="submission" date="2023-07" db="EMBL/GenBank/DDBJ databases">
        <title>30 novel species of actinomycetes from the DSMZ collection.</title>
        <authorList>
            <person name="Nouioui I."/>
        </authorList>
    </citation>
    <scope>NUCLEOTIDE SEQUENCE [LARGE SCALE GENOMIC DNA]</scope>
    <source>
        <strain evidence="2">DSM 44399</strain>
    </source>
</reference>
<dbReference type="Proteomes" id="UP001183176">
    <property type="component" value="Unassembled WGS sequence"/>
</dbReference>
<dbReference type="Gene3D" id="3.30.70.100">
    <property type="match status" value="1"/>
</dbReference>
<organism evidence="1 2">
    <name type="scientific">Jatrophihabitans lederbergiae</name>
    <dbReference type="NCBI Taxonomy" id="3075547"/>
    <lineage>
        <taxon>Bacteria</taxon>
        <taxon>Bacillati</taxon>
        <taxon>Actinomycetota</taxon>
        <taxon>Actinomycetes</taxon>
        <taxon>Jatrophihabitantales</taxon>
        <taxon>Jatrophihabitantaceae</taxon>
        <taxon>Jatrophihabitans</taxon>
    </lineage>
</organism>
<sequence>MSDPVIAVNMFRLRPGIAADRFARFSATVDQPTLSSYPDVVSQFQAYRVAEANGGAGLAVDIV</sequence>
<accession>A0ABU2JG83</accession>
<dbReference type="EMBL" id="JAVREH010000063">
    <property type="protein sequence ID" value="MDT0264000.1"/>
    <property type="molecule type" value="Genomic_DNA"/>
</dbReference>